<dbReference type="NCBIfam" id="TIGR01988">
    <property type="entry name" value="Ubi-OHases"/>
    <property type="match status" value="1"/>
</dbReference>
<dbReference type="PANTHER" id="PTHR43876:SF7">
    <property type="entry name" value="UBIQUINONE BIOSYNTHESIS MONOOXYGENASE COQ6, MITOCHONDRIAL"/>
    <property type="match status" value="1"/>
</dbReference>
<keyword evidence="3" id="KW-0285">Flavoprotein</keyword>
<keyword evidence="7" id="KW-0472">Membrane</keyword>
<evidence type="ECO:0000259" key="8">
    <source>
        <dbReference type="Pfam" id="PF01494"/>
    </source>
</evidence>
<dbReference type="RefSeq" id="WP_218444556.1">
    <property type="nucleotide sequence ID" value="NZ_JAGSPA010000001.1"/>
</dbReference>
<keyword evidence="5" id="KW-0560">Oxidoreductase</keyword>
<evidence type="ECO:0000256" key="1">
    <source>
        <dbReference type="ARBA" id="ARBA00001974"/>
    </source>
</evidence>
<dbReference type="PANTHER" id="PTHR43876">
    <property type="entry name" value="UBIQUINONE BIOSYNTHESIS MONOOXYGENASE COQ6, MITOCHONDRIAL"/>
    <property type="match status" value="1"/>
</dbReference>
<keyword evidence="6" id="KW-0503">Monooxygenase</keyword>
<keyword evidence="10" id="KW-1185">Reference proteome</keyword>
<evidence type="ECO:0000256" key="5">
    <source>
        <dbReference type="ARBA" id="ARBA00023002"/>
    </source>
</evidence>
<keyword evidence="4" id="KW-0274">FAD</keyword>
<keyword evidence="9" id="KW-0830">Ubiquinone</keyword>
<dbReference type="InterPro" id="IPR010971">
    <property type="entry name" value="UbiH/COQ6"/>
</dbReference>
<dbReference type="Pfam" id="PF01494">
    <property type="entry name" value="FAD_binding_3"/>
    <property type="match status" value="1"/>
</dbReference>
<proteinExistence type="predicted"/>
<name>A0ABS6SDW7_9SPHN</name>
<organism evidence="9 10">
    <name type="scientific">Pacificimonas pallii</name>
    <dbReference type="NCBI Taxonomy" id="2827236"/>
    <lineage>
        <taxon>Bacteria</taxon>
        <taxon>Pseudomonadati</taxon>
        <taxon>Pseudomonadota</taxon>
        <taxon>Alphaproteobacteria</taxon>
        <taxon>Sphingomonadales</taxon>
        <taxon>Sphingosinicellaceae</taxon>
        <taxon>Pacificimonas</taxon>
    </lineage>
</organism>
<protein>
    <submittedName>
        <fullName evidence="9">UbiH/UbiF/VisC/COQ6 family ubiquinone biosynthesis hydroxylase</fullName>
    </submittedName>
</protein>
<dbReference type="InterPro" id="IPR002938">
    <property type="entry name" value="FAD-bd"/>
</dbReference>
<dbReference type="PROSITE" id="PS01304">
    <property type="entry name" value="UBIH"/>
    <property type="match status" value="1"/>
</dbReference>
<evidence type="ECO:0000256" key="2">
    <source>
        <dbReference type="ARBA" id="ARBA00004749"/>
    </source>
</evidence>
<feature type="transmembrane region" description="Helical" evidence="7">
    <location>
        <begin position="7"/>
        <end position="28"/>
    </location>
</feature>
<evidence type="ECO:0000256" key="4">
    <source>
        <dbReference type="ARBA" id="ARBA00022827"/>
    </source>
</evidence>
<keyword evidence="7" id="KW-0812">Transmembrane</keyword>
<comment type="caution">
    <text evidence="9">The sequence shown here is derived from an EMBL/GenBank/DDBJ whole genome shotgun (WGS) entry which is preliminary data.</text>
</comment>
<accession>A0ABS6SDW7</accession>
<evidence type="ECO:0000256" key="3">
    <source>
        <dbReference type="ARBA" id="ARBA00022630"/>
    </source>
</evidence>
<comment type="cofactor">
    <cofactor evidence="1">
        <name>FAD</name>
        <dbReference type="ChEBI" id="CHEBI:57692"/>
    </cofactor>
</comment>
<dbReference type="InterPro" id="IPR051205">
    <property type="entry name" value="UbiH/COQ6_monooxygenase"/>
</dbReference>
<feature type="domain" description="FAD-binding" evidence="8">
    <location>
        <begin position="4"/>
        <end position="313"/>
    </location>
</feature>
<evidence type="ECO:0000256" key="7">
    <source>
        <dbReference type="SAM" id="Phobius"/>
    </source>
</evidence>
<evidence type="ECO:0000256" key="6">
    <source>
        <dbReference type="ARBA" id="ARBA00023033"/>
    </source>
</evidence>
<dbReference type="Proteomes" id="UP000722336">
    <property type="component" value="Unassembled WGS sequence"/>
</dbReference>
<dbReference type="EMBL" id="JAGSPA010000001">
    <property type="protein sequence ID" value="MBV7256111.1"/>
    <property type="molecule type" value="Genomic_DNA"/>
</dbReference>
<dbReference type="InterPro" id="IPR018168">
    <property type="entry name" value="Ubi_Hdrlase_CS"/>
</dbReference>
<evidence type="ECO:0000313" key="10">
    <source>
        <dbReference type="Proteomes" id="UP000722336"/>
    </source>
</evidence>
<reference evidence="9 10" key="1">
    <citation type="submission" date="2021-04" db="EMBL/GenBank/DDBJ databases">
        <authorList>
            <person name="Pira H."/>
            <person name="Risdian C."/>
            <person name="Wink J."/>
        </authorList>
    </citation>
    <scope>NUCLEOTIDE SEQUENCE [LARGE SCALE GENOMIC DNA]</scope>
    <source>
        <strain evidence="9 10">WHA3</strain>
    </source>
</reference>
<comment type="pathway">
    <text evidence="2">Cofactor biosynthesis; ubiquinone biosynthesis.</text>
</comment>
<gene>
    <name evidence="9" type="ORF">KCG44_04850</name>
</gene>
<evidence type="ECO:0000313" key="9">
    <source>
        <dbReference type="EMBL" id="MBV7256111.1"/>
    </source>
</evidence>
<sequence length="404" mass="43049">MDTKTDAILIGGGLVGMVTALALAAFGVRTVVIDAADLEATVAPDFDGRATAIASASWRMFRALGLSDRLTESANPINEIRVTEGLRRAHLHFDGREADGDPLGHMVENRHLRRALIDAGQAESLIDIRAPARTSEIDRAEHGVTVTLDNGDTVRAPLLIGADGRRSRIRDAAGIRIARWQYDQTAIVGMIEHEKSHGDVAFELFYPAGPFAILPMRPGTRSAIVWTVEGDDAKAYLGLPPRALAAEIDKKIGGFLGQITIAATPSSYPLGFHHATAYTASRLALVGDAAHGIHPIAGQGLNMGLRDAAALAEVVGDAVGLGLDIGEAEVLERYSRWRGFDNVAVAASTDILNRFFGLPGKTMSRVRAFGLGAVERAGPLKQFFMSEARGASGDLPQLLRGERP</sequence>
<keyword evidence="7" id="KW-1133">Transmembrane helix</keyword>